<dbReference type="InterPro" id="IPR011009">
    <property type="entry name" value="Kinase-like_dom_sf"/>
</dbReference>
<feature type="domain" description="Aminoglycoside phosphotransferase" evidence="1">
    <location>
        <begin position="110"/>
        <end position="276"/>
    </location>
</feature>
<dbReference type="Pfam" id="PF01636">
    <property type="entry name" value="APH"/>
    <property type="match status" value="1"/>
</dbReference>
<keyword evidence="3" id="KW-1185">Reference proteome</keyword>
<evidence type="ECO:0000313" key="2">
    <source>
        <dbReference type="EMBL" id="PTM53438.1"/>
    </source>
</evidence>
<dbReference type="Gene3D" id="3.40.50.300">
    <property type="entry name" value="P-loop containing nucleotide triphosphate hydrolases"/>
    <property type="match status" value="1"/>
</dbReference>
<dbReference type="InterPro" id="IPR002575">
    <property type="entry name" value="Aminoglycoside_PTrfase"/>
</dbReference>
<name>A0A2T4Z109_9HYPH</name>
<dbReference type="Pfam" id="PF13671">
    <property type="entry name" value="AAA_33"/>
    <property type="match status" value="1"/>
</dbReference>
<evidence type="ECO:0000313" key="3">
    <source>
        <dbReference type="Proteomes" id="UP000241808"/>
    </source>
</evidence>
<protein>
    <recommendedName>
        <fullName evidence="1">Aminoglycoside phosphotransferase domain-containing protein</fullName>
    </recommendedName>
</protein>
<accession>A0A2T4Z109</accession>
<sequence>MGPAYADEQVVGFLLAMAGEGARRVATHASEVIIGRHDVFKLKKPLTTAYLDFSSPERRLACCERELAINRRSDPQGRIYRGVRRITRSGEDGLAFDGEGPLVDAVVWMHPFDEAGLLDRLAQEGPLSGALVDGLATAIARLHAAAEICPDAAGAARMGRVLAVNRRAFVDSGLLDATGAEALDAVFRAALARHAGLLDSRAASGRVRRCHGDLHLSNICRIDGEPVIFDALEFDEDLATTDVLYDVAFAVMDLAHRGQAVAANRLMNRWCDATGDEAGLAVLPLLMAVRAAVRAHVAAAAGDQAKGDQYLSLARSALAPVPPRLVAVGGLSGSGKSSLAGAMAPRLGALPGARILSSDRIRKQMFGVGALERLGPEAYRPEVSTAVYGAMRQRAAALLASGVAVVVDAVHVRPAEREAIGAVATAAGVPFDGVWLDLPADRLAARVAARQGDPSDATVETVAAQQAYDLGVITWRRLDAGQRLDDLAELVHRT</sequence>
<comment type="caution">
    <text evidence="2">The sequence shown here is derived from an EMBL/GenBank/DDBJ whole genome shotgun (WGS) entry which is preliminary data.</text>
</comment>
<gene>
    <name evidence="2" type="ORF">C8P69_10691</name>
</gene>
<dbReference type="SUPFAM" id="SSF56112">
    <property type="entry name" value="Protein kinase-like (PK-like)"/>
    <property type="match status" value="1"/>
</dbReference>
<reference evidence="2 3" key="1">
    <citation type="submission" date="2018-04" db="EMBL/GenBank/DDBJ databases">
        <title>Genomic Encyclopedia of Archaeal and Bacterial Type Strains, Phase II (KMG-II): from individual species to whole genera.</title>
        <authorList>
            <person name="Goeker M."/>
        </authorList>
    </citation>
    <scope>NUCLEOTIDE SEQUENCE [LARGE SCALE GENOMIC DNA]</scope>
    <source>
        <strain evidence="2 3">DSM 25521</strain>
    </source>
</reference>
<dbReference type="AlphaFoldDB" id="A0A2T4Z109"/>
<dbReference type="PANTHER" id="PTHR43883:SF1">
    <property type="entry name" value="GLUCONOKINASE"/>
    <property type="match status" value="1"/>
</dbReference>
<dbReference type="Gene3D" id="3.90.1200.10">
    <property type="match status" value="1"/>
</dbReference>
<dbReference type="SUPFAM" id="SSF52540">
    <property type="entry name" value="P-loop containing nucleoside triphosphate hydrolases"/>
    <property type="match status" value="1"/>
</dbReference>
<proteinExistence type="predicted"/>
<dbReference type="OrthoDB" id="9810277at2"/>
<dbReference type="EMBL" id="PZZL01000006">
    <property type="protein sequence ID" value="PTM53438.1"/>
    <property type="molecule type" value="Genomic_DNA"/>
</dbReference>
<dbReference type="PANTHER" id="PTHR43883">
    <property type="entry name" value="SLR0207 PROTEIN"/>
    <property type="match status" value="1"/>
</dbReference>
<dbReference type="InterPro" id="IPR052732">
    <property type="entry name" value="Cell-binding_unc_protein"/>
</dbReference>
<dbReference type="InterPro" id="IPR027417">
    <property type="entry name" value="P-loop_NTPase"/>
</dbReference>
<dbReference type="Proteomes" id="UP000241808">
    <property type="component" value="Unassembled WGS sequence"/>
</dbReference>
<evidence type="ECO:0000259" key="1">
    <source>
        <dbReference type="Pfam" id="PF01636"/>
    </source>
</evidence>
<organism evidence="2 3">
    <name type="scientific">Phreatobacter oligotrophus</name>
    <dbReference type="NCBI Taxonomy" id="1122261"/>
    <lineage>
        <taxon>Bacteria</taxon>
        <taxon>Pseudomonadati</taxon>
        <taxon>Pseudomonadota</taxon>
        <taxon>Alphaproteobacteria</taxon>
        <taxon>Hyphomicrobiales</taxon>
        <taxon>Phreatobacteraceae</taxon>
        <taxon>Phreatobacter</taxon>
    </lineage>
</organism>
<dbReference type="RefSeq" id="WP_146167347.1">
    <property type="nucleotide sequence ID" value="NZ_PZZL01000006.1"/>
</dbReference>